<reference evidence="2" key="1">
    <citation type="journal article" date="2018" name="Data Brief">
        <title>Genome sequence data from 17 accessions of Ensete ventricosum, a staple food crop for millions in Ethiopia.</title>
        <authorList>
            <person name="Yemataw Z."/>
            <person name="Muzemil S."/>
            <person name="Ambachew D."/>
            <person name="Tripathi L."/>
            <person name="Tesfaye K."/>
            <person name="Chala A."/>
            <person name="Farbos A."/>
            <person name="O'Neill P."/>
            <person name="Moore K."/>
            <person name="Grant M."/>
            <person name="Studholme D.J."/>
        </authorList>
    </citation>
    <scope>NUCLEOTIDE SEQUENCE [LARGE SCALE GENOMIC DNA]</scope>
    <source>
        <tissue evidence="2">Leaf</tissue>
    </source>
</reference>
<accession>A0A445MHR6</accession>
<protein>
    <submittedName>
        <fullName evidence="2">Uncharacterized protein</fullName>
    </submittedName>
</protein>
<name>A0A445MHR6_ENSVE</name>
<organism evidence="2">
    <name type="scientific">Ensete ventricosum</name>
    <name type="common">Abyssinian banana</name>
    <name type="synonym">Musa ensete</name>
    <dbReference type="NCBI Taxonomy" id="4639"/>
    <lineage>
        <taxon>Eukaryota</taxon>
        <taxon>Viridiplantae</taxon>
        <taxon>Streptophyta</taxon>
        <taxon>Embryophyta</taxon>
        <taxon>Tracheophyta</taxon>
        <taxon>Spermatophyta</taxon>
        <taxon>Magnoliopsida</taxon>
        <taxon>Liliopsida</taxon>
        <taxon>Zingiberales</taxon>
        <taxon>Musaceae</taxon>
        <taxon>Ensete</taxon>
    </lineage>
</organism>
<proteinExistence type="predicted"/>
<feature type="non-terminal residue" evidence="2">
    <location>
        <position position="1"/>
    </location>
</feature>
<evidence type="ECO:0000256" key="1">
    <source>
        <dbReference type="SAM" id="MobiDB-lite"/>
    </source>
</evidence>
<dbReference type="AlphaFoldDB" id="A0A445MHR6"/>
<sequence length="110" mass="11175">PLAPFAPPSSPCQGAATLVVGTAAWLRVTAPCELAAAGHARGRLLPLRVTAPCGLLPLRTATPCRGPGHSRLPLCRGALAATGSPLAGGRAMPYYPSSSLPSLRKRSKNA</sequence>
<feature type="region of interest" description="Disordered" evidence="1">
    <location>
        <begin position="88"/>
        <end position="110"/>
    </location>
</feature>
<gene>
    <name evidence="2" type="ORF">BHM03_00027904</name>
</gene>
<dbReference type="EMBL" id="KV876009">
    <property type="protein sequence ID" value="RZR73753.1"/>
    <property type="molecule type" value="Genomic_DNA"/>
</dbReference>
<dbReference type="Proteomes" id="UP000290560">
    <property type="component" value="Unassembled WGS sequence"/>
</dbReference>
<evidence type="ECO:0000313" key="2">
    <source>
        <dbReference type="EMBL" id="RZR73753.1"/>
    </source>
</evidence>